<reference evidence="3 4" key="1">
    <citation type="submission" date="2016-06" db="EMBL/GenBank/DDBJ databases">
        <authorList>
            <person name="Kjaerup R.B."/>
            <person name="Dalgaard T.S."/>
            <person name="Juul-Madsen H.R."/>
        </authorList>
    </citation>
    <scope>NUCLEOTIDE SEQUENCE [LARGE SCALE GENOMIC DNA]</scope>
    <source>
        <strain evidence="3">LMG947</strain>
    </source>
</reference>
<feature type="region of interest" description="Disordered" evidence="1">
    <location>
        <begin position="56"/>
        <end position="105"/>
    </location>
</feature>
<evidence type="ECO:0000313" key="3">
    <source>
        <dbReference type="EMBL" id="SBV51247.1"/>
    </source>
</evidence>
<accession>A0A1C3NLJ4</accession>
<reference evidence="2 5" key="2">
    <citation type="submission" date="2016-08" db="EMBL/GenBank/DDBJ databases">
        <title>Evolution of the type three secretion system and type three effector repertoires in Xanthomonas.</title>
        <authorList>
            <person name="Merda D."/>
            <person name="Briand M."/>
            <person name="Bosis E."/>
            <person name="Rousseau C."/>
            <person name="Portier P."/>
            <person name="Jacques M.-A."/>
            <person name="Fischer-Le Saux M."/>
        </authorList>
    </citation>
    <scope>NUCLEOTIDE SEQUENCE [LARGE SCALE GENOMIC DNA]</scope>
    <source>
        <strain evidence="2 5">CFBP1976</strain>
    </source>
</reference>
<dbReference type="STRING" id="56449.XBLMG947_2034"/>
<dbReference type="AlphaFoldDB" id="A0A1C3NLJ4"/>
<dbReference type="EMBL" id="FLTX01000032">
    <property type="protein sequence ID" value="SBV51247.1"/>
    <property type="molecule type" value="Genomic_DNA"/>
</dbReference>
<gene>
    <name evidence="3" type="ORF">XBLMG947_2034</name>
    <name evidence="2" type="ORF">XbrCFBP1976_09445</name>
</gene>
<protein>
    <submittedName>
        <fullName evidence="3">HpaP protein</fullName>
    </submittedName>
    <submittedName>
        <fullName evidence="2">Type III secretion protein HpaP</fullName>
    </submittedName>
</protein>
<dbReference type="InterPro" id="IPR013390">
    <property type="entry name" value="T3SS_HpaP"/>
</dbReference>
<evidence type="ECO:0000256" key="1">
    <source>
        <dbReference type="SAM" id="MobiDB-lite"/>
    </source>
</evidence>
<sequence length="212" mass="23738">MRKPPLRYVRILPASGVVQRPAAPATYARSAQYSRFMQLRNRLNSAQLALPYTVEPLECDEDRPNSDAEDGFTEEHDSAPAQTDASSCVDRTEHQEKSQGTDNGAVGRHIATEWIRTERGQMAIDHIALRVAEFCNAKPVRSAGSWEAWLDINQEVVAQTTLFLRLSPDQLSLRFNTRSPDAREVLWSGRKCLESALKSTLSSTLQINVEIV</sequence>
<feature type="compositionally biased region" description="Basic and acidic residues" evidence="1">
    <location>
        <begin position="90"/>
        <end position="99"/>
    </location>
</feature>
<name>A0A1C3NLJ4_9XANT</name>
<dbReference type="OrthoDB" id="5998134at2"/>
<dbReference type="Proteomes" id="UP000239710">
    <property type="component" value="Unassembled WGS sequence"/>
</dbReference>
<dbReference type="RefSeq" id="WP_065468290.1">
    <property type="nucleotide sequence ID" value="NZ_FLTX01000032.1"/>
</dbReference>
<evidence type="ECO:0000313" key="5">
    <source>
        <dbReference type="Proteomes" id="UP000239710"/>
    </source>
</evidence>
<evidence type="ECO:0000313" key="2">
    <source>
        <dbReference type="EMBL" id="PPV07029.1"/>
    </source>
</evidence>
<dbReference type="Proteomes" id="UP000092503">
    <property type="component" value="Unassembled WGS sequence"/>
</dbReference>
<feature type="compositionally biased region" description="Acidic residues" evidence="1">
    <location>
        <begin position="57"/>
        <end position="72"/>
    </location>
</feature>
<dbReference type="NCBIfam" id="TIGR02557">
    <property type="entry name" value="HpaP"/>
    <property type="match status" value="1"/>
</dbReference>
<keyword evidence="5" id="KW-1185">Reference proteome</keyword>
<organism evidence="3 4">
    <name type="scientific">Xanthomonas bromi</name>
    <dbReference type="NCBI Taxonomy" id="56449"/>
    <lineage>
        <taxon>Bacteria</taxon>
        <taxon>Pseudomonadati</taxon>
        <taxon>Pseudomonadota</taxon>
        <taxon>Gammaproteobacteria</taxon>
        <taxon>Lysobacterales</taxon>
        <taxon>Lysobacteraceae</taxon>
        <taxon>Xanthomonas</taxon>
    </lineage>
</organism>
<proteinExistence type="predicted"/>
<dbReference type="Pfam" id="PF09483">
    <property type="entry name" value="HpaP"/>
    <property type="match status" value="1"/>
</dbReference>
<dbReference type="EMBL" id="MDCE01000011">
    <property type="protein sequence ID" value="PPV07029.1"/>
    <property type="molecule type" value="Genomic_DNA"/>
</dbReference>
<evidence type="ECO:0000313" key="4">
    <source>
        <dbReference type="Proteomes" id="UP000092503"/>
    </source>
</evidence>